<dbReference type="GO" id="GO:0008270">
    <property type="term" value="F:zinc ion binding"/>
    <property type="evidence" value="ECO:0007669"/>
    <property type="project" value="UniProtKB-KW"/>
</dbReference>
<protein>
    <recommendedName>
        <fullName evidence="3">CCHC-type domain-containing protein</fullName>
    </recommendedName>
</protein>
<dbReference type="Pfam" id="PF00098">
    <property type="entry name" value="zf-CCHC"/>
    <property type="match status" value="1"/>
</dbReference>
<organism evidence="4 5">
    <name type="scientific">Quercus rubra</name>
    <name type="common">Northern red oak</name>
    <name type="synonym">Quercus borealis</name>
    <dbReference type="NCBI Taxonomy" id="3512"/>
    <lineage>
        <taxon>Eukaryota</taxon>
        <taxon>Viridiplantae</taxon>
        <taxon>Streptophyta</taxon>
        <taxon>Embryophyta</taxon>
        <taxon>Tracheophyta</taxon>
        <taxon>Spermatophyta</taxon>
        <taxon>Magnoliopsida</taxon>
        <taxon>eudicotyledons</taxon>
        <taxon>Gunneridae</taxon>
        <taxon>Pentapetalae</taxon>
        <taxon>rosids</taxon>
        <taxon>fabids</taxon>
        <taxon>Fagales</taxon>
        <taxon>Fagaceae</taxon>
        <taxon>Quercus</taxon>
    </lineage>
</organism>
<dbReference type="EMBL" id="JAXUIC010000003">
    <property type="protein sequence ID" value="KAK4596906.1"/>
    <property type="molecule type" value="Genomic_DNA"/>
</dbReference>
<keyword evidence="1" id="KW-0862">Zinc</keyword>
<dbReference type="PANTHER" id="PTHR34482:SF49">
    <property type="entry name" value="RETROTRANSPOSON GAG DOMAIN-CONTAINING PROTEIN"/>
    <property type="match status" value="1"/>
</dbReference>
<proteinExistence type="predicted"/>
<comment type="caution">
    <text evidence="4">The sequence shown here is derived from an EMBL/GenBank/DDBJ whole genome shotgun (WGS) entry which is preliminary data.</text>
</comment>
<dbReference type="AlphaFoldDB" id="A0AAN7J3T9"/>
<gene>
    <name evidence="4" type="ORF">RGQ29_014802</name>
</gene>
<dbReference type="Proteomes" id="UP001324115">
    <property type="component" value="Unassembled WGS sequence"/>
</dbReference>
<feature type="region of interest" description="Disordered" evidence="2">
    <location>
        <begin position="231"/>
        <end position="256"/>
    </location>
</feature>
<dbReference type="InterPro" id="IPR036875">
    <property type="entry name" value="Znf_CCHC_sf"/>
</dbReference>
<keyword evidence="1" id="KW-0479">Metal-binding</keyword>
<dbReference type="SUPFAM" id="SSF57756">
    <property type="entry name" value="Retrovirus zinc finger-like domains"/>
    <property type="match status" value="1"/>
</dbReference>
<evidence type="ECO:0000256" key="1">
    <source>
        <dbReference type="PROSITE-ProRule" id="PRU00047"/>
    </source>
</evidence>
<dbReference type="GO" id="GO:0003676">
    <property type="term" value="F:nucleic acid binding"/>
    <property type="evidence" value="ECO:0007669"/>
    <property type="project" value="InterPro"/>
</dbReference>
<dbReference type="PROSITE" id="PS50158">
    <property type="entry name" value="ZF_CCHC"/>
    <property type="match status" value="1"/>
</dbReference>
<dbReference type="Gene3D" id="4.10.60.10">
    <property type="entry name" value="Zinc finger, CCHC-type"/>
    <property type="match status" value="1"/>
</dbReference>
<feature type="domain" description="CCHC-type" evidence="3">
    <location>
        <begin position="291"/>
        <end position="305"/>
    </location>
</feature>
<dbReference type="InterPro" id="IPR001878">
    <property type="entry name" value="Znf_CCHC"/>
</dbReference>
<evidence type="ECO:0000313" key="4">
    <source>
        <dbReference type="EMBL" id="KAK4596906.1"/>
    </source>
</evidence>
<reference evidence="4 5" key="1">
    <citation type="journal article" date="2023" name="G3 (Bethesda)">
        <title>A haplotype-resolved chromosome-scale genome for Quercus rubra L. provides insights into the genetics of adaptive traits for red oak species.</title>
        <authorList>
            <person name="Kapoor B."/>
            <person name="Jenkins J."/>
            <person name="Schmutz J."/>
            <person name="Zhebentyayeva T."/>
            <person name="Kuelheim C."/>
            <person name="Coggeshall M."/>
            <person name="Heim C."/>
            <person name="Lasky J.R."/>
            <person name="Leites L."/>
            <person name="Islam-Faridi N."/>
            <person name="Romero-Severson J."/>
            <person name="DeLeo V.L."/>
            <person name="Lucas S.M."/>
            <person name="Lazic D."/>
            <person name="Gailing O."/>
            <person name="Carlson J."/>
            <person name="Staton M."/>
        </authorList>
    </citation>
    <scope>NUCLEOTIDE SEQUENCE [LARGE SCALE GENOMIC DNA]</scope>
    <source>
        <strain evidence="4">Pseudo-F2</strain>
    </source>
</reference>
<feature type="compositionally biased region" description="Basic and acidic residues" evidence="2">
    <location>
        <begin position="231"/>
        <end position="252"/>
    </location>
</feature>
<keyword evidence="1" id="KW-0863">Zinc-finger</keyword>
<dbReference type="SMART" id="SM00343">
    <property type="entry name" value="ZnF_C2HC"/>
    <property type="match status" value="1"/>
</dbReference>
<dbReference type="PANTHER" id="PTHR34482">
    <property type="entry name" value="DNA DAMAGE-INDUCIBLE PROTEIN 1-LIKE"/>
    <property type="match status" value="1"/>
</dbReference>
<sequence length="351" mass="40205">MPPCNSTPSSSEPNLENLEGVFNAIRSLAKVVEKHVSTSGTAKPKDVKIEGCTIEQFRKMGPPSFLQNPDPTEAKTWIMQMEKIFDVVGCTKVQKVSFASFMLKGEAEHWWQSTRKTLPLKEDEILTWTIFLDGFYEKYFLESVREEKEVEFIELIQGNKTVLQYEAKFTELAQFAPHIVSNDVRKAKKFQRGLQPSIRTRMAALRLKICSEVVETAKVVKKEYEDYQKVRDQNKKRSKLKESQKENENDKPFKKKTTIEIEPNVVQQVIENCSKCGKKHNGVCYRESGACFKCGQMGHHIKDCPALKNELMVKPNDLNQRPKIQGQVFAVTRQSDEETKSGTISLFSLIK</sequence>
<accession>A0AAN7J3T9</accession>
<dbReference type="InterPro" id="IPR005162">
    <property type="entry name" value="Retrotrans_gag_dom"/>
</dbReference>
<evidence type="ECO:0000259" key="3">
    <source>
        <dbReference type="PROSITE" id="PS50158"/>
    </source>
</evidence>
<dbReference type="Pfam" id="PF03732">
    <property type="entry name" value="Retrotrans_gag"/>
    <property type="match status" value="1"/>
</dbReference>
<evidence type="ECO:0000313" key="5">
    <source>
        <dbReference type="Proteomes" id="UP001324115"/>
    </source>
</evidence>
<name>A0AAN7J3T9_QUERU</name>
<evidence type="ECO:0000256" key="2">
    <source>
        <dbReference type="SAM" id="MobiDB-lite"/>
    </source>
</evidence>
<keyword evidence="5" id="KW-1185">Reference proteome</keyword>